<evidence type="ECO:0000313" key="12">
    <source>
        <dbReference type="EMBL" id="KAL1842440.1"/>
    </source>
</evidence>
<evidence type="ECO:0000256" key="9">
    <source>
        <dbReference type="SAM" id="Phobius"/>
    </source>
</evidence>
<keyword evidence="3" id="KW-0444">Lipid biosynthesis</keyword>
<evidence type="ECO:0000256" key="3">
    <source>
        <dbReference type="ARBA" id="ARBA00022516"/>
    </source>
</evidence>
<reference evidence="12" key="2">
    <citation type="submission" date="2024-01" db="EMBL/GenBank/DDBJ databases">
        <authorList>
            <consortium name="Lawrence Berkeley National Laboratory"/>
            <person name="Steindorff A.S."/>
            <person name="Aguilar-pontes M.V."/>
            <person name="Robinson A.J."/>
            <person name="Andreopoulos B."/>
            <person name="LaButti K."/>
            <person name="Kuo A."/>
            <person name="Mondo S."/>
            <person name="Riley R."/>
            <person name="Otillar R."/>
            <person name="Haridas S."/>
            <person name="Lipzen A."/>
            <person name="Grimwood J."/>
            <person name="Schmutz J."/>
            <person name="Clum A."/>
            <person name="Conant G."/>
            <person name="Drula E."/>
            <person name="Henrissat B."/>
            <person name="Hansel C."/>
            <person name="Singer S."/>
            <person name="de Vries R."/>
            <person name="Natvig D."/>
            <person name="Powell A.J."/>
            <person name="Tsang A."/>
            <person name="Grigoriev I.V."/>
        </authorList>
    </citation>
    <scope>NUCLEOTIDE SEQUENCE</scope>
    <source>
        <strain evidence="12">CBS 620.91</strain>
    </source>
</reference>
<gene>
    <name evidence="12" type="ORF">VTJ49DRAFT_5288</name>
    <name evidence="11" type="ORF">VTJ49DRAFT_7628</name>
</gene>
<protein>
    <recommendedName>
        <fullName evidence="10">3-oxo-5-alpha-steroid 4-dehydrogenase C-terminal domain-containing protein</fullName>
    </recommendedName>
</protein>
<evidence type="ECO:0000259" key="10">
    <source>
        <dbReference type="Pfam" id="PF02544"/>
    </source>
</evidence>
<dbReference type="Pfam" id="PF02544">
    <property type="entry name" value="Steroid_dh"/>
    <property type="match status" value="1"/>
</dbReference>
<keyword evidence="8 9" id="KW-0472">Membrane</keyword>
<evidence type="ECO:0000256" key="4">
    <source>
        <dbReference type="ARBA" id="ARBA00022692"/>
    </source>
</evidence>
<evidence type="ECO:0000256" key="8">
    <source>
        <dbReference type="ARBA" id="ARBA00023136"/>
    </source>
</evidence>
<dbReference type="InterPro" id="IPR001104">
    <property type="entry name" value="3-oxo-5_a-steroid_4-DH_C"/>
</dbReference>
<accession>A0ABR3VM18</accession>
<dbReference type="EMBL" id="JAZGSY010000043">
    <property type="protein sequence ID" value="KAL1842440.1"/>
    <property type="molecule type" value="Genomic_DNA"/>
</dbReference>
<feature type="transmembrane region" description="Helical" evidence="9">
    <location>
        <begin position="178"/>
        <end position="196"/>
    </location>
</feature>
<keyword evidence="13" id="KW-1185">Reference proteome</keyword>
<feature type="transmembrane region" description="Helical" evidence="9">
    <location>
        <begin position="90"/>
        <end position="113"/>
    </location>
</feature>
<evidence type="ECO:0000313" key="11">
    <source>
        <dbReference type="EMBL" id="KAL1840930.1"/>
    </source>
</evidence>
<evidence type="ECO:0000256" key="2">
    <source>
        <dbReference type="ARBA" id="ARBA00007742"/>
    </source>
</evidence>
<dbReference type="PANTHER" id="PTHR10556">
    <property type="entry name" value="3-OXO-5-ALPHA-STEROID 4-DEHYDROGENASE"/>
    <property type="match status" value="1"/>
</dbReference>
<feature type="transmembrane region" description="Helical" evidence="9">
    <location>
        <begin position="133"/>
        <end position="151"/>
    </location>
</feature>
<feature type="domain" description="3-oxo-5-alpha-steroid 4-dehydrogenase C-terminal" evidence="10">
    <location>
        <begin position="166"/>
        <end position="315"/>
    </location>
</feature>
<name>A0ABR3VM18_HUMIN</name>
<comment type="subcellular location">
    <subcellularLocation>
        <location evidence="1">Membrane</location>
        <topology evidence="1">Multi-pass membrane protein</topology>
    </subcellularLocation>
</comment>
<comment type="caution">
    <text evidence="12">The sequence shown here is derived from an EMBL/GenBank/DDBJ whole genome shotgun (WGS) entry which is preliminary data.</text>
</comment>
<reference evidence="12 13" key="1">
    <citation type="journal article" date="2024" name="Commun. Biol.">
        <title>Comparative genomic analysis of thermophilic fungi reveals convergent evolutionary adaptations and gene losses.</title>
        <authorList>
            <person name="Steindorff A.S."/>
            <person name="Aguilar-Pontes M.V."/>
            <person name="Robinson A.J."/>
            <person name="Andreopoulos B."/>
            <person name="LaButti K."/>
            <person name="Kuo A."/>
            <person name="Mondo S."/>
            <person name="Riley R."/>
            <person name="Otillar R."/>
            <person name="Haridas S."/>
            <person name="Lipzen A."/>
            <person name="Grimwood J."/>
            <person name="Schmutz J."/>
            <person name="Clum A."/>
            <person name="Reid I.D."/>
            <person name="Moisan M.C."/>
            <person name="Butler G."/>
            <person name="Nguyen T.T.M."/>
            <person name="Dewar K."/>
            <person name="Conant G."/>
            <person name="Drula E."/>
            <person name="Henrissat B."/>
            <person name="Hansel C."/>
            <person name="Singer S."/>
            <person name="Hutchinson M.I."/>
            <person name="de Vries R.P."/>
            <person name="Natvig D.O."/>
            <person name="Powell A.J."/>
            <person name="Tsang A."/>
            <person name="Grigoriev I.V."/>
        </authorList>
    </citation>
    <scope>NUCLEOTIDE SEQUENCE [LARGE SCALE GENOMIC DNA]</scope>
    <source>
        <strain evidence="12 13">CBS 620.91</strain>
    </source>
</reference>
<dbReference type="Proteomes" id="UP001583172">
    <property type="component" value="Unassembled WGS sequence"/>
</dbReference>
<evidence type="ECO:0000313" key="13">
    <source>
        <dbReference type="Proteomes" id="UP001583172"/>
    </source>
</evidence>
<evidence type="ECO:0000256" key="6">
    <source>
        <dbReference type="ARBA" id="ARBA00023002"/>
    </source>
</evidence>
<keyword evidence="7" id="KW-0443">Lipid metabolism</keyword>
<feature type="transmembrane region" description="Helical" evidence="9">
    <location>
        <begin position="260"/>
        <end position="285"/>
    </location>
</feature>
<comment type="similarity">
    <text evidence="2">Belongs to the steroid 5-alpha reductase family.</text>
</comment>
<dbReference type="EMBL" id="JAZGSY010000094">
    <property type="protein sequence ID" value="KAL1840930.1"/>
    <property type="molecule type" value="Genomic_DNA"/>
</dbReference>
<dbReference type="Gene3D" id="1.20.120.1630">
    <property type="match status" value="1"/>
</dbReference>
<proteinExistence type="inferred from homology"/>
<keyword evidence="6" id="KW-0560">Oxidoreductase</keyword>
<evidence type="ECO:0000256" key="5">
    <source>
        <dbReference type="ARBA" id="ARBA00022989"/>
    </source>
</evidence>
<dbReference type="InterPro" id="IPR039357">
    <property type="entry name" value="SRD5A/TECR"/>
</dbReference>
<keyword evidence="4 9" id="KW-0812">Transmembrane</keyword>
<evidence type="ECO:0000256" key="7">
    <source>
        <dbReference type="ARBA" id="ARBA00023098"/>
    </source>
</evidence>
<sequence length="317" mass="36003">MASKQLSFKLSNRSTPIKKLPASVDLPYDATVEDAKRVIAKQAGISDYNRVGLFDPTNKQILKNRRSLLRDEQGVMSASELSVKDLGPQVAWRTVFVIEYFGPILFHVLIPLVRPYLYSIFPGPFKYISEAETPMTSVQWLLFALFHLHFLKREYETIFVHKFSANTMPARNIVRNSFFYWFFAGLLCALDIYAPGSLSARETLGLVDYAGLALWTVGEVCNWIVHQHLASLRKPGGTERGIPNCIGSNLVTSPNYMFEVLAWVGVILISRSWTVALFISLGTIYMRSWSRGKEKALRKEFGDRYKAKKYTMLPGLI</sequence>
<dbReference type="PANTHER" id="PTHR10556:SF28">
    <property type="entry name" value="VERY-LONG-CHAIN ENOYL-COA REDUCTASE"/>
    <property type="match status" value="1"/>
</dbReference>
<keyword evidence="5 9" id="KW-1133">Transmembrane helix</keyword>
<evidence type="ECO:0000256" key="1">
    <source>
        <dbReference type="ARBA" id="ARBA00004141"/>
    </source>
</evidence>
<dbReference type="PROSITE" id="PS50244">
    <property type="entry name" value="S5A_REDUCTASE"/>
    <property type="match status" value="1"/>
</dbReference>
<organism evidence="12 13">
    <name type="scientific">Humicola insolens</name>
    <name type="common">Soft-rot fungus</name>
    <dbReference type="NCBI Taxonomy" id="85995"/>
    <lineage>
        <taxon>Eukaryota</taxon>
        <taxon>Fungi</taxon>
        <taxon>Dikarya</taxon>
        <taxon>Ascomycota</taxon>
        <taxon>Pezizomycotina</taxon>
        <taxon>Sordariomycetes</taxon>
        <taxon>Sordariomycetidae</taxon>
        <taxon>Sordariales</taxon>
        <taxon>Chaetomiaceae</taxon>
        <taxon>Mycothermus</taxon>
    </lineage>
</organism>